<name>A0A1G7BEF7_9BRAD</name>
<sequence length="454" mass="49865">MLHMFSDVRAFQRDPLSLLLTRGNESALGLVPLQLGPAPVFLVNDPDLLRPILKAPETDIGKGKLIKKLTPVLGRSSLMLSGEEHKRRRAVLQKHMAKGSVEKFLPHMCAEIRAVGASLARLGSFDPHHVTAMLALRTICVAIFGSQVMSSGDEEALVQAVGAIEDDLAEEMFRALPFGPVAWYRRRKNRVCAKLAMSTVVQRLRRKSGSSSALRDLEALGLTDRDLEDEILTLLLAGHHTTGSTAAWMFYQMAADPALMDEIADEAAECLGDDGELRLDAVKRANLSATLVKEVCRLYPSAWWFSREVMQPVTIGGRDLKVGTSLLICPWQLQRDPRHFEDPDRFLLTRRYNTDAYIPFGAGPRACAGMGVAMLELQLLALEIAAAYRFTGVSPNPAPWPKASVTLIPPPMTIDIEIRETRTRIPHLGDEAGHLPYIPPVGAASISTLQSVSQ</sequence>
<keyword evidence="4 8" id="KW-0560">Oxidoreductase</keyword>
<dbReference type="SUPFAM" id="SSF48264">
    <property type="entry name" value="Cytochrome P450"/>
    <property type="match status" value="1"/>
</dbReference>
<dbReference type="AlphaFoldDB" id="A0A1G7BEF7"/>
<organism evidence="9 10">
    <name type="scientific">Bradyrhizobium brasilense</name>
    <dbReference type="NCBI Taxonomy" id="1419277"/>
    <lineage>
        <taxon>Bacteria</taxon>
        <taxon>Pseudomonadati</taxon>
        <taxon>Pseudomonadota</taxon>
        <taxon>Alphaproteobacteria</taxon>
        <taxon>Hyphomicrobiales</taxon>
        <taxon>Nitrobacteraceae</taxon>
        <taxon>Bradyrhizobium</taxon>
    </lineage>
</organism>
<proteinExistence type="inferred from homology"/>
<dbReference type="InterPro" id="IPR001128">
    <property type="entry name" value="Cyt_P450"/>
</dbReference>
<dbReference type="PANTHER" id="PTHR24291">
    <property type="entry name" value="CYTOCHROME P450 FAMILY 4"/>
    <property type="match status" value="1"/>
</dbReference>
<dbReference type="GO" id="GO:0020037">
    <property type="term" value="F:heme binding"/>
    <property type="evidence" value="ECO:0007669"/>
    <property type="project" value="InterPro"/>
</dbReference>
<dbReference type="GO" id="GO:0004497">
    <property type="term" value="F:monooxygenase activity"/>
    <property type="evidence" value="ECO:0007669"/>
    <property type="project" value="UniProtKB-KW"/>
</dbReference>
<dbReference type="InterPro" id="IPR036396">
    <property type="entry name" value="Cyt_P450_sf"/>
</dbReference>
<dbReference type="GO" id="GO:0005506">
    <property type="term" value="F:iron ion binding"/>
    <property type="evidence" value="ECO:0007669"/>
    <property type="project" value="InterPro"/>
</dbReference>
<protein>
    <submittedName>
        <fullName evidence="9">Cytochrome P450</fullName>
    </submittedName>
</protein>
<evidence type="ECO:0000256" key="7">
    <source>
        <dbReference type="PIRSR" id="PIRSR602401-1"/>
    </source>
</evidence>
<dbReference type="PRINTS" id="PR00463">
    <property type="entry name" value="EP450I"/>
</dbReference>
<dbReference type="PROSITE" id="PS00086">
    <property type="entry name" value="CYTOCHROME_P450"/>
    <property type="match status" value="1"/>
</dbReference>
<dbReference type="PRINTS" id="PR00385">
    <property type="entry name" value="P450"/>
</dbReference>
<gene>
    <name evidence="9" type="ORF">SAMN05216337_1022128</name>
</gene>
<dbReference type="PANTHER" id="PTHR24291:SF50">
    <property type="entry name" value="BIFUNCTIONAL ALBAFLAVENONE MONOOXYGENASE_TERPENE SYNTHASE"/>
    <property type="match status" value="1"/>
</dbReference>
<accession>A0A1G7BEF7</accession>
<keyword evidence="6 8" id="KW-0503">Monooxygenase</keyword>
<evidence type="ECO:0000313" key="9">
    <source>
        <dbReference type="EMBL" id="SDE25508.1"/>
    </source>
</evidence>
<dbReference type="GO" id="GO:0016705">
    <property type="term" value="F:oxidoreductase activity, acting on paired donors, with incorporation or reduction of molecular oxygen"/>
    <property type="evidence" value="ECO:0007669"/>
    <property type="project" value="InterPro"/>
</dbReference>
<keyword evidence="5 7" id="KW-0408">Iron</keyword>
<keyword evidence="2 7" id="KW-0349">Heme</keyword>
<comment type="similarity">
    <text evidence="1 8">Belongs to the cytochrome P450 family.</text>
</comment>
<dbReference type="RefSeq" id="WP_229161753.1">
    <property type="nucleotide sequence ID" value="NZ_FMZW01000022.1"/>
</dbReference>
<comment type="cofactor">
    <cofactor evidence="7">
        <name>heme</name>
        <dbReference type="ChEBI" id="CHEBI:30413"/>
    </cofactor>
</comment>
<evidence type="ECO:0000256" key="4">
    <source>
        <dbReference type="ARBA" id="ARBA00023002"/>
    </source>
</evidence>
<dbReference type="InterPro" id="IPR002401">
    <property type="entry name" value="Cyt_P450_E_grp-I"/>
</dbReference>
<evidence type="ECO:0000256" key="6">
    <source>
        <dbReference type="ARBA" id="ARBA00023033"/>
    </source>
</evidence>
<dbReference type="InterPro" id="IPR050196">
    <property type="entry name" value="Cytochrome_P450_Monoox"/>
</dbReference>
<dbReference type="Gene3D" id="1.10.630.10">
    <property type="entry name" value="Cytochrome P450"/>
    <property type="match status" value="1"/>
</dbReference>
<evidence type="ECO:0000256" key="5">
    <source>
        <dbReference type="ARBA" id="ARBA00023004"/>
    </source>
</evidence>
<evidence type="ECO:0000256" key="8">
    <source>
        <dbReference type="RuleBase" id="RU000461"/>
    </source>
</evidence>
<evidence type="ECO:0000256" key="3">
    <source>
        <dbReference type="ARBA" id="ARBA00022723"/>
    </source>
</evidence>
<dbReference type="InterPro" id="IPR017972">
    <property type="entry name" value="Cyt_P450_CS"/>
</dbReference>
<dbReference type="Proteomes" id="UP000199245">
    <property type="component" value="Unassembled WGS sequence"/>
</dbReference>
<feature type="binding site" description="axial binding residue" evidence="7">
    <location>
        <position position="367"/>
    </location>
    <ligand>
        <name>heme</name>
        <dbReference type="ChEBI" id="CHEBI:30413"/>
    </ligand>
    <ligandPart>
        <name>Fe</name>
        <dbReference type="ChEBI" id="CHEBI:18248"/>
    </ligandPart>
</feature>
<dbReference type="Pfam" id="PF00067">
    <property type="entry name" value="p450"/>
    <property type="match status" value="1"/>
</dbReference>
<evidence type="ECO:0000256" key="1">
    <source>
        <dbReference type="ARBA" id="ARBA00010617"/>
    </source>
</evidence>
<evidence type="ECO:0000313" key="10">
    <source>
        <dbReference type="Proteomes" id="UP000199245"/>
    </source>
</evidence>
<reference evidence="9 10" key="1">
    <citation type="submission" date="2016-10" db="EMBL/GenBank/DDBJ databases">
        <authorList>
            <person name="de Groot N.N."/>
        </authorList>
    </citation>
    <scope>NUCLEOTIDE SEQUENCE [LARGE SCALE GENOMIC DNA]</scope>
    <source>
        <strain evidence="9 10">R5</strain>
    </source>
</reference>
<dbReference type="EMBL" id="FMZW01000022">
    <property type="protein sequence ID" value="SDE25508.1"/>
    <property type="molecule type" value="Genomic_DNA"/>
</dbReference>
<evidence type="ECO:0000256" key="2">
    <source>
        <dbReference type="ARBA" id="ARBA00022617"/>
    </source>
</evidence>
<keyword evidence="3 7" id="KW-0479">Metal-binding</keyword>